<gene>
    <name evidence="2" type="ORF">W911_09500</name>
</gene>
<evidence type="ECO:0000313" key="2">
    <source>
        <dbReference type="EMBL" id="AHB50158.1"/>
    </source>
</evidence>
<evidence type="ECO:0000256" key="1">
    <source>
        <dbReference type="SAM" id="MobiDB-lite"/>
    </source>
</evidence>
<dbReference type="Proteomes" id="UP000018542">
    <property type="component" value="Chromosome"/>
</dbReference>
<dbReference type="PATRIC" id="fig|1029756.8.peg.1977"/>
<evidence type="ECO:0008006" key="4">
    <source>
        <dbReference type="Google" id="ProtNLM"/>
    </source>
</evidence>
<reference evidence="2 3" key="1">
    <citation type="journal article" date="2014" name="Genome Announc.">
        <title>Complete Genome Sequence of Hyphomicrobium nitrativorans Strain NL23, a Denitrifying Bacterium Isolated from Biofilm of a Methanol-Fed Denitrification System Treating Seawater at the Montreal Biodome.</title>
        <authorList>
            <person name="Martineau C."/>
            <person name="Villeneuve C."/>
            <person name="Mauffrey F."/>
            <person name="Villemur R."/>
        </authorList>
    </citation>
    <scope>NUCLEOTIDE SEQUENCE [LARGE SCALE GENOMIC DNA]</scope>
    <source>
        <strain evidence="2">NL23</strain>
    </source>
</reference>
<evidence type="ECO:0000313" key="3">
    <source>
        <dbReference type="Proteomes" id="UP000018542"/>
    </source>
</evidence>
<sequence length="320" mass="33539">MNMTEKNGQPSMEEILASIRRIIAEEPANQAYGDFRGSQPIVLKGDGVLDDAGDFDLPAIFRSSSLPAPDRPAPLLGRLTDAIRNATTTPVEGASNGEDHGHSNGSGVNGGKQPDVHQPYQGLSSLQPVRTEAYRVEDAASMNGSAHVNGHKNGQAAEVVAAPAAEPAAPVHGAGAGAEQPKRVMASFKDTHFMKMSAAPSPVSTPAPAAVAEPSLPVTPVAFAPPVASFEPEAMPPVMAYVEEVLEDMPAPQVVAMPPPPLPASAVPAETMEGVGSIEDTTADLLRPMLRQWLADNMPRMVEKALHIEIAESVKPLKKL</sequence>
<name>V5SHZ1_9HYPH</name>
<dbReference type="RefSeq" id="WP_023787264.1">
    <property type="nucleotide sequence ID" value="NC_022997.1"/>
</dbReference>
<dbReference type="EMBL" id="CP006912">
    <property type="protein sequence ID" value="AHB50158.1"/>
    <property type="molecule type" value="Genomic_DNA"/>
</dbReference>
<dbReference type="HOGENOM" id="CLU_868116_0_0_5"/>
<organism evidence="2 3">
    <name type="scientific">Hyphomicrobium nitrativorans NL23</name>
    <dbReference type="NCBI Taxonomy" id="1029756"/>
    <lineage>
        <taxon>Bacteria</taxon>
        <taxon>Pseudomonadati</taxon>
        <taxon>Pseudomonadota</taxon>
        <taxon>Alphaproteobacteria</taxon>
        <taxon>Hyphomicrobiales</taxon>
        <taxon>Hyphomicrobiaceae</taxon>
        <taxon>Hyphomicrobium</taxon>
    </lineage>
</organism>
<keyword evidence="3" id="KW-1185">Reference proteome</keyword>
<dbReference type="Pfam" id="PF10691">
    <property type="entry name" value="DUF2497"/>
    <property type="match status" value="1"/>
</dbReference>
<feature type="region of interest" description="Disordered" evidence="1">
    <location>
        <begin position="89"/>
        <end position="121"/>
    </location>
</feature>
<dbReference type="KEGG" id="hni:W911_09500"/>
<dbReference type="STRING" id="1029756.W911_09500"/>
<proteinExistence type="predicted"/>
<dbReference type="AlphaFoldDB" id="V5SHZ1"/>
<protein>
    <recommendedName>
        <fullName evidence="4">DUF2497 domain-containing protein</fullName>
    </recommendedName>
</protein>
<accession>V5SHZ1</accession>
<dbReference type="InterPro" id="IPR019632">
    <property type="entry name" value="DUF2497"/>
</dbReference>